<proteinExistence type="predicted"/>
<organism evidence="3 4">
    <name type="scientific">Dictyobacter kobayashii</name>
    <dbReference type="NCBI Taxonomy" id="2014872"/>
    <lineage>
        <taxon>Bacteria</taxon>
        <taxon>Bacillati</taxon>
        <taxon>Chloroflexota</taxon>
        <taxon>Ktedonobacteria</taxon>
        <taxon>Ktedonobacterales</taxon>
        <taxon>Dictyobacteraceae</taxon>
        <taxon>Dictyobacter</taxon>
    </lineage>
</organism>
<dbReference type="RefSeq" id="WP_218032007.1">
    <property type="nucleotide sequence ID" value="NZ_BIFS01000001.1"/>
</dbReference>
<dbReference type="PANTHER" id="PTHR44154:SF1">
    <property type="entry name" value="QUINONE OXIDOREDUCTASE"/>
    <property type="match status" value="1"/>
</dbReference>
<dbReference type="Pfam" id="PF08240">
    <property type="entry name" value="ADH_N"/>
    <property type="match status" value="1"/>
</dbReference>
<dbReference type="PANTHER" id="PTHR44154">
    <property type="entry name" value="QUINONE OXIDOREDUCTASE"/>
    <property type="match status" value="1"/>
</dbReference>
<evidence type="ECO:0000313" key="3">
    <source>
        <dbReference type="EMBL" id="GCE21632.1"/>
    </source>
</evidence>
<dbReference type="SUPFAM" id="SSF50129">
    <property type="entry name" value="GroES-like"/>
    <property type="match status" value="1"/>
</dbReference>
<evidence type="ECO:0000259" key="2">
    <source>
        <dbReference type="Pfam" id="PF08240"/>
    </source>
</evidence>
<keyword evidence="1" id="KW-0521">NADP</keyword>
<dbReference type="Proteomes" id="UP000287188">
    <property type="component" value="Unassembled WGS sequence"/>
</dbReference>
<name>A0A402ARA8_9CHLR</name>
<accession>A0A402ARA8</accession>
<evidence type="ECO:0000313" key="4">
    <source>
        <dbReference type="Proteomes" id="UP000287188"/>
    </source>
</evidence>
<dbReference type="Gene3D" id="3.90.180.10">
    <property type="entry name" value="Medium-chain alcohol dehydrogenases, catalytic domain"/>
    <property type="match status" value="1"/>
</dbReference>
<dbReference type="InterPro" id="IPR011032">
    <property type="entry name" value="GroES-like_sf"/>
</dbReference>
<sequence length="92" mass="10021">MHQTQTMRAVAVSHFGGPEVLEVHEFPVPQPEAGEVLIKVAYAGVNYAELMARRGDYHAQPTPFIPGYEVSGTIAAVGRMWKASTADSQLPR</sequence>
<dbReference type="InterPro" id="IPR013154">
    <property type="entry name" value="ADH-like_N"/>
</dbReference>
<evidence type="ECO:0000256" key="1">
    <source>
        <dbReference type="ARBA" id="ARBA00022857"/>
    </source>
</evidence>
<feature type="domain" description="Alcohol dehydrogenase-like N-terminal" evidence="2">
    <location>
        <begin position="33"/>
        <end position="80"/>
    </location>
</feature>
<comment type="caution">
    <text evidence="3">The sequence shown here is derived from an EMBL/GenBank/DDBJ whole genome shotgun (WGS) entry which is preliminary data.</text>
</comment>
<gene>
    <name evidence="3" type="ORF">KDK_54320</name>
</gene>
<protein>
    <recommendedName>
        <fullName evidence="2">Alcohol dehydrogenase-like N-terminal domain-containing protein</fullName>
    </recommendedName>
</protein>
<dbReference type="EMBL" id="BIFS01000001">
    <property type="protein sequence ID" value="GCE21632.1"/>
    <property type="molecule type" value="Genomic_DNA"/>
</dbReference>
<dbReference type="AlphaFoldDB" id="A0A402ARA8"/>
<reference evidence="4" key="1">
    <citation type="submission" date="2018-12" db="EMBL/GenBank/DDBJ databases">
        <title>Tengunoibacter tsumagoiensis gen. nov., sp. nov., Dictyobacter kobayashii sp. nov., D. alpinus sp. nov., and D. joshuensis sp. nov. and description of Dictyobacteraceae fam. nov. within the order Ktedonobacterales isolated from Tengu-no-mugimeshi.</title>
        <authorList>
            <person name="Wang C.M."/>
            <person name="Zheng Y."/>
            <person name="Sakai Y."/>
            <person name="Toyoda A."/>
            <person name="Minakuchi Y."/>
            <person name="Abe K."/>
            <person name="Yokota A."/>
            <person name="Yabe S."/>
        </authorList>
    </citation>
    <scope>NUCLEOTIDE SEQUENCE [LARGE SCALE GENOMIC DNA]</scope>
    <source>
        <strain evidence="4">Uno11</strain>
    </source>
</reference>
<keyword evidence="4" id="KW-1185">Reference proteome</keyword>
<dbReference type="InterPro" id="IPR051603">
    <property type="entry name" value="Zinc-ADH_QOR/CCCR"/>
</dbReference>